<organism evidence="3 4">
    <name type="scientific">Hermanssonia centrifuga</name>
    <dbReference type="NCBI Taxonomy" id="98765"/>
    <lineage>
        <taxon>Eukaryota</taxon>
        <taxon>Fungi</taxon>
        <taxon>Dikarya</taxon>
        <taxon>Basidiomycota</taxon>
        <taxon>Agaricomycotina</taxon>
        <taxon>Agaricomycetes</taxon>
        <taxon>Polyporales</taxon>
        <taxon>Meruliaceae</taxon>
        <taxon>Hermanssonia</taxon>
    </lineage>
</organism>
<dbReference type="Proteomes" id="UP000186601">
    <property type="component" value="Unassembled WGS sequence"/>
</dbReference>
<sequence>MHNPFHPPPAPPAFGEDKIVPEGEATLLSKLVFSWLDSFLGVGFSRPLQKEDLWQLEQERRTATLSEQVERNFYARCSPEQRPVALHKSPVKGETSESASRSASDEDAEEKLRTPDIEKGPELSSEIEEKAPEEESRQDTTGKGKKPKYDASLLKALHNTFFWRWWIAGALKLFSDTLKTTTPLVNKVILTWLSASFAYYKLGPEAAAAEGITQPQGIGYGIGLAFALFVMQGYWSYIPKVAPFKRTRSDVA</sequence>
<evidence type="ECO:0000256" key="1">
    <source>
        <dbReference type="SAM" id="MobiDB-lite"/>
    </source>
</evidence>
<evidence type="ECO:0000313" key="4">
    <source>
        <dbReference type="Proteomes" id="UP000186601"/>
    </source>
</evidence>
<evidence type="ECO:0000313" key="3">
    <source>
        <dbReference type="EMBL" id="PSR72783.1"/>
    </source>
</evidence>
<evidence type="ECO:0000256" key="2">
    <source>
        <dbReference type="SAM" id="Phobius"/>
    </source>
</evidence>
<dbReference type="AlphaFoldDB" id="A0A2R6NK96"/>
<keyword evidence="2" id="KW-1133">Transmembrane helix</keyword>
<gene>
    <name evidence="3" type="ORF">PHLCEN_2v11346</name>
</gene>
<accession>A0A2R6NK96</accession>
<feature type="transmembrane region" description="Helical" evidence="2">
    <location>
        <begin position="218"/>
        <end position="238"/>
    </location>
</feature>
<dbReference type="STRING" id="98765.A0A2R6NK96"/>
<comment type="caution">
    <text evidence="3">The sequence shown here is derived from an EMBL/GenBank/DDBJ whole genome shotgun (WGS) entry which is preliminary data.</text>
</comment>
<feature type="region of interest" description="Disordered" evidence="1">
    <location>
        <begin position="84"/>
        <end position="147"/>
    </location>
</feature>
<protein>
    <submittedName>
        <fullName evidence="3">Uncharacterized protein</fullName>
    </submittedName>
</protein>
<reference evidence="3 4" key="1">
    <citation type="submission" date="2018-02" db="EMBL/GenBank/DDBJ databases">
        <title>Genome sequence of the basidiomycete white-rot fungus Phlebia centrifuga.</title>
        <authorList>
            <person name="Granchi Z."/>
            <person name="Peng M."/>
            <person name="de Vries R.P."/>
            <person name="Hilden K."/>
            <person name="Makela M.R."/>
            <person name="Grigoriev I."/>
            <person name="Riley R."/>
        </authorList>
    </citation>
    <scope>NUCLEOTIDE SEQUENCE [LARGE SCALE GENOMIC DNA]</scope>
    <source>
        <strain evidence="3 4">FBCC195</strain>
    </source>
</reference>
<proteinExistence type="predicted"/>
<feature type="compositionally biased region" description="Basic and acidic residues" evidence="1">
    <location>
        <begin position="110"/>
        <end position="142"/>
    </location>
</feature>
<keyword evidence="2" id="KW-0812">Transmembrane</keyword>
<dbReference type="EMBL" id="MLYV02001135">
    <property type="protein sequence ID" value="PSR72783.1"/>
    <property type="molecule type" value="Genomic_DNA"/>
</dbReference>
<dbReference type="OrthoDB" id="6500128at2759"/>
<keyword evidence="4" id="KW-1185">Reference proteome</keyword>
<name>A0A2R6NK96_9APHY</name>
<keyword evidence="2" id="KW-0472">Membrane</keyword>